<dbReference type="SUPFAM" id="SSF56112">
    <property type="entry name" value="Protein kinase-like (PK-like)"/>
    <property type="match status" value="1"/>
</dbReference>
<keyword evidence="1" id="KW-0547">Nucleotide-binding</keyword>
<dbReference type="Proteomes" id="UP001390339">
    <property type="component" value="Unassembled WGS sequence"/>
</dbReference>
<evidence type="ECO:0000313" key="2">
    <source>
        <dbReference type="EMBL" id="KAK8862692.1"/>
    </source>
</evidence>
<sequence length="282" mass="32718">MLEYDVACIPEPKLHQLDTGGAPLELEFIKQLGKGLHSYVWKVRINGNVYALKLFTHEQDLCPEALRGTIPNKAAQWPYLHAFPNEYRAFARLKEFGQEDLAVTCYGWIELDKSHHEFMDRHIDDFDWSEEYYGKRKRYAIVKELLDFTYTMWMHEDMARVFGTRKQAKKTFDGLKIMHKLGISLGDIKEDNVSWGKYVDFSRSWTAPHPFAADPAALCIEGPPSHDAASLEEMVHGEDGWNDIFPENKIRDRLLPNREYVVTRTQRNCIVGLQIQPTNLDV</sequence>
<dbReference type="EMBL" id="JAPCWZ010000005">
    <property type="protein sequence ID" value="KAK8862692.1"/>
    <property type="molecule type" value="Genomic_DNA"/>
</dbReference>
<dbReference type="InterPro" id="IPR025213">
    <property type="entry name" value="Sim4_Fta2"/>
</dbReference>
<evidence type="ECO:0000313" key="3">
    <source>
        <dbReference type="Proteomes" id="UP001390339"/>
    </source>
</evidence>
<evidence type="ECO:0000256" key="1">
    <source>
        <dbReference type="PROSITE-ProRule" id="PRU10141"/>
    </source>
</evidence>
<comment type="caution">
    <text evidence="2">The sequence shown here is derived from an EMBL/GenBank/DDBJ whole genome shotgun (WGS) entry which is preliminary data.</text>
</comment>
<protein>
    <submittedName>
        <fullName evidence="2">Kinetochore Sim4 complex subunit FTA2-domain-containing protein</fullName>
    </submittedName>
</protein>
<feature type="binding site" evidence="1">
    <location>
        <position position="53"/>
    </location>
    <ligand>
        <name>ATP</name>
        <dbReference type="ChEBI" id="CHEBI:30616"/>
    </ligand>
</feature>
<name>A0ABR2IH79_9PEZI</name>
<dbReference type="PROSITE" id="PS00107">
    <property type="entry name" value="PROTEIN_KINASE_ATP"/>
    <property type="match status" value="1"/>
</dbReference>
<dbReference type="InterPro" id="IPR017441">
    <property type="entry name" value="Protein_kinase_ATP_BS"/>
</dbReference>
<keyword evidence="3" id="KW-1185">Reference proteome</keyword>
<accession>A0ABR2IH79</accession>
<proteinExistence type="predicted"/>
<dbReference type="Pfam" id="PF13095">
    <property type="entry name" value="FTA2"/>
    <property type="match status" value="1"/>
</dbReference>
<organism evidence="2 3">
    <name type="scientific">Apiospora arundinis</name>
    <dbReference type="NCBI Taxonomy" id="335852"/>
    <lineage>
        <taxon>Eukaryota</taxon>
        <taxon>Fungi</taxon>
        <taxon>Dikarya</taxon>
        <taxon>Ascomycota</taxon>
        <taxon>Pezizomycotina</taxon>
        <taxon>Sordariomycetes</taxon>
        <taxon>Xylariomycetidae</taxon>
        <taxon>Amphisphaeriales</taxon>
        <taxon>Apiosporaceae</taxon>
        <taxon>Apiospora</taxon>
    </lineage>
</organism>
<gene>
    <name evidence="2" type="ORF">PGQ11_008927</name>
</gene>
<keyword evidence="1" id="KW-0067">ATP-binding</keyword>
<dbReference type="InterPro" id="IPR011009">
    <property type="entry name" value="Kinase-like_dom_sf"/>
</dbReference>
<reference evidence="2 3" key="1">
    <citation type="journal article" date="2024" name="IMA Fungus">
        <title>Apiospora arundinis, a panoply of carbohydrate-active enzymes and secondary metabolites.</title>
        <authorList>
            <person name="Sorensen T."/>
            <person name="Petersen C."/>
            <person name="Muurmann A.T."/>
            <person name="Christiansen J.V."/>
            <person name="Brundto M.L."/>
            <person name="Overgaard C.K."/>
            <person name="Boysen A.T."/>
            <person name="Wollenberg R.D."/>
            <person name="Larsen T.O."/>
            <person name="Sorensen J.L."/>
            <person name="Nielsen K.L."/>
            <person name="Sondergaard T.E."/>
        </authorList>
    </citation>
    <scope>NUCLEOTIDE SEQUENCE [LARGE SCALE GENOMIC DNA]</scope>
    <source>
        <strain evidence="2 3">AAU 773</strain>
    </source>
</reference>